<evidence type="ECO:0000256" key="4">
    <source>
        <dbReference type="ARBA" id="ARBA00022777"/>
    </source>
</evidence>
<keyword evidence="5 6" id="KW-0067">ATP-binding</keyword>
<proteinExistence type="inferred from homology"/>
<feature type="compositionally biased region" description="Polar residues" evidence="7">
    <location>
        <begin position="298"/>
        <end position="309"/>
    </location>
</feature>
<organism evidence="10 11">
    <name type="scientific">Jaapia argillacea MUCL 33604</name>
    <dbReference type="NCBI Taxonomy" id="933084"/>
    <lineage>
        <taxon>Eukaryota</taxon>
        <taxon>Fungi</taxon>
        <taxon>Dikarya</taxon>
        <taxon>Basidiomycota</taxon>
        <taxon>Agaricomycotina</taxon>
        <taxon>Agaricomycetes</taxon>
        <taxon>Agaricomycetidae</taxon>
        <taxon>Jaapiales</taxon>
        <taxon>Jaapiaceae</taxon>
        <taxon>Jaapia</taxon>
    </lineage>
</organism>
<dbReference type="Gene3D" id="1.10.510.10">
    <property type="entry name" value="Transferase(Phosphotransferase) domain 1"/>
    <property type="match status" value="1"/>
</dbReference>
<evidence type="ECO:0000313" key="11">
    <source>
        <dbReference type="Proteomes" id="UP000027265"/>
    </source>
</evidence>
<dbReference type="InParanoid" id="A0A067QDX0"/>
<feature type="compositionally biased region" description="Pro residues" evidence="7">
    <location>
        <begin position="672"/>
        <end position="686"/>
    </location>
</feature>
<dbReference type="PROSITE" id="PS00107">
    <property type="entry name" value="PROTEIN_KINASE_ATP"/>
    <property type="match status" value="1"/>
</dbReference>
<dbReference type="SUPFAM" id="SSF47769">
    <property type="entry name" value="SAM/Pointed domain"/>
    <property type="match status" value="1"/>
</dbReference>
<keyword evidence="2" id="KW-0808">Transferase</keyword>
<dbReference type="SUPFAM" id="SSF56112">
    <property type="entry name" value="Protein kinase-like (PK-like)"/>
    <property type="match status" value="1"/>
</dbReference>
<dbReference type="OrthoDB" id="266718at2759"/>
<dbReference type="InterPro" id="IPR000719">
    <property type="entry name" value="Prot_kinase_dom"/>
</dbReference>
<dbReference type="Gene3D" id="1.10.150.50">
    <property type="entry name" value="Transcription Factor, Ets-1"/>
    <property type="match status" value="1"/>
</dbReference>
<dbReference type="HOGENOM" id="CLU_003051_3_2_1"/>
<dbReference type="FunFam" id="3.30.200.20:FF:000387">
    <property type="entry name" value="Serine/threonine-protein kinase STE11"/>
    <property type="match status" value="1"/>
</dbReference>
<name>A0A067QDX0_9AGAM</name>
<feature type="compositionally biased region" description="Low complexity" evidence="7">
    <location>
        <begin position="767"/>
        <end position="780"/>
    </location>
</feature>
<feature type="domain" description="Protein kinase" evidence="8">
    <location>
        <begin position="995"/>
        <end position="1259"/>
    </location>
</feature>
<dbReference type="Proteomes" id="UP000027265">
    <property type="component" value="Unassembled WGS sequence"/>
</dbReference>
<feature type="compositionally biased region" description="Polar residues" evidence="7">
    <location>
        <begin position="346"/>
        <end position="357"/>
    </location>
</feature>
<dbReference type="InterPro" id="IPR029458">
    <property type="entry name" value="Ras-bd_By2"/>
</dbReference>
<dbReference type="PROSITE" id="PS50105">
    <property type="entry name" value="SAM_DOMAIN"/>
    <property type="match status" value="1"/>
</dbReference>
<gene>
    <name evidence="10" type="ORF">JAAARDRAFT_31768</name>
</gene>
<comment type="similarity">
    <text evidence="1">Belongs to the protein kinase superfamily. STE Ser/Thr protein kinase family. MAP kinase kinase kinase subfamily.</text>
</comment>
<feature type="compositionally biased region" description="Polar residues" evidence="7">
    <location>
        <begin position="247"/>
        <end position="256"/>
    </location>
</feature>
<evidence type="ECO:0000259" key="9">
    <source>
        <dbReference type="PROSITE" id="PS50105"/>
    </source>
</evidence>
<feature type="region of interest" description="Disordered" evidence="7">
    <location>
        <begin position="1"/>
        <end position="72"/>
    </location>
</feature>
<feature type="region of interest" description="Disordered" evidence="7">
    <location>
        <begin position="802"/>
        <end position="845"/>
    </location>
</feature>
<feature type="region of interest" description="Disordered" evidence="7">
    <location>
        <begin position="754"/>
        <end position="790"/>
    </location>
</feature>
<dbReference type="SMART" id="SM00220">
    <property type="entry name" value="S_TKc"/>
    <property type="match status" value="1"/>
</dbReference>
<dbReference type="Gene3D" id="3.10.20.90">
    <property type="entry name" value="Phosphatidylinositol 3-kinase Catalytic Subunit, Chain A, domain 1"/>
    <property type="match status" value="1"/>
</dbReference>
<dbReference type="EMBL" id="KL197713">
    <property type="protein sequence ID" value="KDQ60791.1"/>
    <property type="molecule type" value="Genomic_DNA"/>
</dbReference>
<evidence type="ECO:0000256" key="6">
    <source>
        <dbReference type="PROSITE-ProRule" id="PRU10141"/>
    </source>
</evidence>
<evidence type="ECO:0000256" key="2">
    <source>
        <dbReference type="ARBA" id="ARBA00022679"/>
    </source>
</evidence>
<evidence type="ECO:0000313" key="10">
    <source>
        <dbReference type="EMBL" id="KDQ60791.1"/>
    </source>
</evidence>
<feature type="compositionally biased region" description="Low complexity" evidence="7">
    <location>
        <begin position="433"/>
        <end position="447"/>
    </location>
</feature>
<feature type="region of interest" description="Disordered" evidence="7">
    <location>
        <begin position="857"/>
        <end position="880"/>
    </location>
</feature>
<feature type="compositionally biased region" description="Basic and acidic residues" evidence="7">
    <location>
        <begin position="812"/>
        <end position="822"/>
    </location>
</feature>
<evidence type="ECO:0000256" key="5">
    <source>
        <dbReference type="ARBA" id="ARBA00022840"/>
    </source>
</evidence>
<dbReference type="AlphaFoldDB" id="A0A067QDX0"/>
<feature type="compositionally biased region" description="Low complexity" evidence="7">
    <location>
        <begin position="277"/>
        <end position="288"/>
    </location>
</feature>
<evidence type="ECO:0008006" key="12">
    <source>
        <dbReference type="Google" id="ProtNLM"/>
    </source>
</evidence>
<feature type="compositionally biased region" description="Acidic residues" evidence="7">
    <location>
        <begin position="921"/>
        <end position="980"/>
    </location>
</feature>
<dbReference type="InterPro" id="IPR011009">
    <property type="entry name" value="Kinase-like_dom_sf"/>
</dbReference>
<evidence type="ECO:0000259" key="8">
    <source>
        <dbReference type="PROSITE" id="PS50011"/>
    </source>
</evidence>
<dbReference type="SMART" id="SM00454">
    <property type="entry name" value="SAM"/>
    <property type="match status" value="1"/>
</dbReference>
<feature type="compositionally biased region" description="Low complexity" evidence="7">
    <location>
        <begin position="317"/>
        <end position="326"/>
    </location>
</feature>
<dbReference type="InterPro" id="IPR017441">
    <property type="entry name" value="Protein_kinase_ATP_BS"/>
</dbReference>
<dbReference type="Gene3D" id="3.30.200.20">
    <property type="entry name" value="Phosphorylase Kinase, domain 1"/>
    <property type="match status" value="1"/>
</dbReference>
<protein>
    <recommendedName>
        <fullName evidence="12">Pkinase-domain-containing protein</fullName>
    </recommendedName>
</protein>
<evidence type="ECO:0000256" key="3">
    <source>
        <dbReference type="ARBA" id="ARBA00022741"/>
    </source>
</evidence>
<accession>A0A067QDX0</accession>
<dbReference type="PROSITE" id="PS00108">
    <property type="entry name" value="PROTEIN_KINASE_ST"/>
    <property type="match status" value="1"/>
</dbReference>
<dbReference type="InterPro" id="IPR001660">
    <property type="entry name" value="SAM"/>
</dbReference>
<feature type="compositionally biased region" description="Low complexity" evidence="7">
    <location>
        <begin position="635"/>
        <end position="646"/>
    </location>
</feature>
<evidence type="ECO:0000256" key="7">
    <source>
        <dbReference type="SAM" id="MobiDB-lite"/>
    </source>
</evidence>
<feature type="compositionally biased region" description="Polar residues" evidence="7">
    <location>
        <begin position="364"/>
        <end position="394"/>
    </location>
</feature>
<feature type="compositionally biased region" description="Low complexity" evidence="7">
    <location>
        <begin position="16"/>
        <end position="29"/>
    </location>
</feature>
<feature type="region of interest" description="Disordered" evidence="7">
    <location>
        <begin position="171"/>
        <end position="410"/>
    </location>
</feature>
<keyword evidence="4" id="KW-0418">Kinase</keyword>
<feature type="region of interest" description="Disordered" evidence="7">
    <location>
        <begin position="582"/>
        <end position="706"/>
    </location>
</feature>
<dbReference type="PANTHER" id="PTHR48016">
    <property type="entry name" value="MAP KINASE KINASE KINASE SSK2-RELATED-RELATED"/>
    <property type="match status" value="1"/>
</dbReference>
<dbReference type="PROSITE" id="PS50011">
    <property type="entry name" value="PROTEIN_KINASE_DOM"/>
    <property type="match status" value="1"/>
</dbReference>
<feature type="compositionally biased region" description="Low complexity" evidence="7">
    <location>
        <begin position="236"/>
        <end position="246"/>
    </location>
</feature>
<evidence type="ECO:0000256" key="1">
    <source>
        <dbReference type="ARBA" id="ARBA00006529"/>
    </source>
</evidence>
<sequence>MSAITASGSYHAFDDPSMPASQSSSPSSPTFFPYQQTLPPYSAINPNSSIRTVPSSSRPGTPTSVDGSGLLDPPHGVTFPDFIRTWSDTHVSRWLADIKCERHATTFRINDIRGDVLLEMDHSTLKEMGVASIGDRLRIVNAVKTLRQKCSSRGSAGTRLRMSMIASSADGDTSFKYAGADSSSPSRASIRREHPRPAPLNLPSNGGRGDLPRLIRDPTPPSDPAKPIRSLPRPPGSSESPSTTSGNHTPNATGSSPRPNLPPAPPVPRGQPPLPPNLNRNNSRNLYPATSLLGGRKTPTQIEVPSYVNQPLPPAPQTVQTPVTATWGGYGLPTDPRPGNLGGGKTPTQNRSMSPLQNVPGRGSSLTQTPAAQHGRNTSLPGANLANPLQTPSRAGNAPSGNHPYASSQNQALPVPQHLTNALSPVAESFMSQSSSLSSTPSSQTLPAYTVGRGPFNRPHTPSHGAQPSLDDLRRRLVKFTLPDEGHSCTINVADCAGGIEVLEKALKKFGKLGSRRSDSESILDNVTTDGGGLSVDGWGVFLDWGLGPDSTTSLTEAELLAVCHAPPDDPARERGLTLRRTGKSKRSKFLPGIFGESPPVPGQAGSPTSPLFVGPKLSTGEEDQDGNLLSPNRATSFAAAQAQTAPNTKRASSISILSGLGVRDPEKALEPPSPSKKSSPPPAPTPAKKVPSKLRNFFGQRPPSELITNHLPEYFPFTEKKVLERTARNSMMRANGLLGFSKRDSAMSFAAPSHPRFSVSTLPNQSRRSFSPSRASVSSMPPPVPEKPSAYLSTETLAVADQPPRVSLSTDDGHSVELKGEDSEDESVPRWGTKPHLLPPVTFPSESLVDSMEVLTSSGATPKPARPVSRRTSGMSHMSKRMSYITELRSRRDVSDTASMVTVDEITAEVESRREGSADISDDWTEVESDDEDTRTDVPSELDEHSEDDYEDDTDEDETEEEEDDEESVEEGMLSEEDETGKAMTSNGLRRIKWIKGALIGAGSFGKVYLGMDSGSGLLMAVKQVELPKGTAPNEERKKSMLTALEREIELLKTLQHENIVQYLDSSTDDEFLNIFLEYVPGGSVTALLRNYGAFEEPLVKNFVRQILQGLNYLHEREIVHRDIKGANILVDNKGGIKISDFGISKKVEDNLLGGNRAHRPSLQGSVFWMAPEVVKQTAHTVKADIWSVGCLIVEMLTGEHPYPLLTQMQAIFKIGSSAKPTIPPDISMEAEDFLTKTFETNHEARPTAGQLLDHPWIAQKSHNANMKPTLTVEHVS</sequence>
<dbReference type="InterPro" id="IPR050538">
    <property type="entry name" value="MAP_kinase_kinase_kinase"/>
</dbReference>
<dbReference type="STRING" id="933084.A0A067QDX0"/>
<dbReference type="Pfam" id="PF00069">
    <property type="entry name" value="Pkinase"/>
    <property type="match status" value="1"/>
</dbReference>
<dbReference type="FunFam" id="1.10.510.10:FF:000334">
    <property type="entry name" value="Serine/threonine-protein kinase STE11"/>
    <property type="match status" value="1"/>
</dbReference>
<dbReference type="GO" id="GO:0004709">
    <property type="term" value="F:MAP kinase kinase kinase activity"/>
    <property type="evidence" value="ECO:0007669"/>
    <property type="project" value="UniProtKB-ARBA"/>
</dbReference>
<keyword evidence="11" id="KW-1185">Reference proteome</keyword>
<feature type="domain" description="SAM" evidence="9">
    <location>
        <begin position="86"/>
        <end position="149"/>
    </location>
</feature>
<feature type="compositionally biased region" description="Polar residues" evidence="7">
    <location>
        <begin position="647"/>
        <end position="657"/>
    </location>
</feature>
<dbReference type="Pfam" id="PF00536">
    <property type="entry name" value="SAM_1"/>
    <property type="match status" value="1"/>
</dbReference>
<dbReference type="InterPro" id="IPR008271">
    <property type="entry name" value="Ser/Thr_kinase_AS"/>
</dbReference>
<feature type="binding site" evidence="6">
    <location>
        <position position="1024"/>
    </location>
    <ligand>
        <name>ATP</name>
        <dbReference type="ChEBI" id="CHEBI:30616"/>
    </ligand>
</feature>
<dbReference type="GO" id="GO:0005524">
    <property type="term" value="F:ATP binding"/>
    <property type="evidence" value="ECO:0007669"/>
    <property type="project" value="UniProtKB-UniRule"/>
</dbReference>
<dbReference type="SMART" id="SM01304">
    <property type="entry name" value="Ras_bdg_2"/>
    <property type="match status" value="1"/>
</dbReference>
<dbReference type="PANTHER" id="PTHR48016:SF56">
    <property type="entry name" value="MAPKK KINASE"/>
    <property type="match status" value="1"/>
</dbReference>
<dbReference type="Pfam" id="PF14847">
    <property type="entry name" value="Ras_bdg_2"/>
    <property type="match status" value="1"/>
</dbReference>
<dbReference type="CDD" id="cd09534">
    <property type="entry name" value="SAM_Ste11_fungal"/>
    <property type="match status" value="1"/>
</dbReference>
<feature type="compositionally biased region" description="Polar residues" evidence="7">
    <location>
        <begin position="33"/>
        <end position="66"/>
    </location>
</feature>
<reference evidence="11" key="1">
    <citation type="journal article" date="2014" name="Proc. Natl. Acad. Sci. U.S.A.">
        <title>Extensive sampling of basidiomycete genomes demonstrates inadequacy of the white-rot/brown-rot paradigm for wood decay fungi.</title>
        <authorList>
            <person name="Riley R."/>
            <person name="Salamov A.A."/>
            <person name="Brown D.W."/>
            <person name="Nagy L.G."/>
            <person name="Floudas D."/>
            <person name="Held B.W."/>
            <person name="Levasseur A."/>
            <person name="Lombard V."/>
            <person name="Morin E."/>
            <person name="Otillar R."/>
            <person name="Lindquist E.A."/>
            <person name="Sun H."/>
            <person name="LaButti K.M."/>
            <person name="Schmutz J."/>
            <person name="Jabbour D."/>
            <person name="Luo H."/>
            <person name="Baker S.E."/>
            <person name="Pisabarro A.G."/>
            <person name="Walton J.D."/>
            <person name="Blanchette R.A."/>
            <person name="Henrissat B."/>
            <person name="Martin F."/>
            <person name="Cullen D."/>
            <person name="Hibbett D.S."/>
            <person name="Grigoriev I.V."/>
        </authorList>
    </citation>
    <scope>NUCLEOTIDE SEQUENCE [LARGE SCALE GENOMIC DNA]</scope>
    <source>
        <strain evidence="11">MUCL 33604</strain>
    </source>
</reference>
<feature type="region of interest" description="Disordered" evidence="7">
    <location>
        <begin position="433"/>
        <end position="470"/>
    </location>
</feature>
<feature type="compositionally biased region" description="Pro residues" evidence="7">
    <location>
        <begin position="259"/>
        <end position="276"/>
    </location>
</feature>
<keyword evidence="3 6" id="KW-0547">Nucleotide-binding</keyword>
<feature type="region of interest" description="Disordered" evidence="7">
    <location>
        <begin position="908"/>
        <end position="986"/>
    </location>
</feature>
<dbReference type="InterPro" id="IPR013761">
    <property type="entry name" value="SAM/pointed_sf"/>
</dbReference>